<evidence type="ECO:0000259" key="1">
    <source>
        <dbReference type="Pfam" id="PF01261"/>
    </source>
</evidence>
<dbReference type="Pfam" id="PF01261">
    <property type="entry name" value="AP_endonuc_2"/>
    <property type="match status" value="1"/>
</dbReference>
<dbReference type="InterPro" id="IPR013022">
    <property type="entry name" value="Xyl_isomerase-like_TIM-brl"/>
</dbReference>
<name>A0ABY9UXR0_9ACTN</name>
<dbReference type="GO" id="GO:0016853">
    <property type="term" value="F:isomerase activity"/>
    <property type="evidence" value="ECO:0007669"/>
    <property type="project" value="UniProtKB-KW"/>
</dbReference>
<dbReference type="PANTHER" id="PTHR12110">
    <property type="entry name" value="HYDROXYPYRUVATE ISOMERASE"/>
    <property type="match status" value="1"/>
</dbReference>
<dbReference type="Proteomes" id="UP001305606">
    <property type="component" value="Chromosome"/>
</dbReference>
<proteinExistence type="predicted"/>
<dbReference type="Gene3D" id="3.20.20.150">
    <property type="entry name" value="Divalent-metal-dependent TIM barrel enzymes"/>
    <property type="match status" value="1"/>
</dbReference>
<evidence type="ECO:0000313" key="2">
    <source>
        <dbReference type="EMBL" id="WNE95260.1"/>
    </source>
</evidence>
<dbReference type="InterPro" id="IPR036237">
    <property type="entry name" value="Xyl_isomerase-like_sf"/>
</dbReference>
<keyword evidence="3" id="KW-1185">Reference proteome</keyword>
<sequence>MTPRSKSEVIPMAGSGRLGCSTISFRARPLPDALAAIAGLGLPEADLGMLPGVCEHAPLRPGPDDVRRLTDLAAEHGIRWRSLNTDPADLNSPRLHPRVWRESIDLLARATAGVGAPFLAVPNGRQRHQPFGPSLEADLATVVARLHEAGEVAAEHGVRLLVEAPHVYRLCRDTDRSDLLLDRLDPERCGLIYDVSHVVASGGDAVGWARTVADRVDHVHLRDARPGDINLSVGNGKVDFEALIDALESAGYQGHYTLELETHDVADTDREAVAARSAARIEAALGGARPTEPAS</sequence>
<gene>
    <name evidence="2" type="ORF">PS467_07800</name>
</gene>
<protein>
    <submittedName>
        <fullName evidence="2">Sugar phosphate isomerase/epimerase</fullName>
    </submittedName>
</protein>
<dbReference type="EMBL" id="CP117522">
    <property type="protein sequence ID" value="WNE95260.1"/>
    <property type="molecule type" value="Genomic_DNA"/>
</dbReference>
<dbReference type="InterPro" id="IPR050312">
    <property type="entry name" value="IolE/XylAMocC-like"/>
</dbReference>
<dbReference type="SUPFAM" id="SSF51658">
    <property type="entry name" value="Xylose isomerase-like"/>
    <property type="match status" value="1"/>
</dbReference>
<keyword evidence="2" id="KW-0413">Isomerase</keyword>
<dbReference type="RefSeq" id="WP_311034613.1">
    <property type="nucleotide sequence ID" value="NZ_CP117522.1"/>
</dbReference>
<reference evidence="2 3" key="1">
    <citation type="submission" date="2023-02" db="EMBL/GenBank/DDBJ databases">
        <title>Streptomyces sp. SCA4-21 with antifungal activity against Fusarium oxysporum f. sp. cubense, Streptomyces sp. SCA2-17 with antifungal activity against Fusarium oxysporum f. sp. cubense.</title>
        <authorList>
            <person name="Qi D."/>
        </authorList>
    </citation>
    <scope>NUCLEOTIDE SEQUENCE [LARGE SCALE GENOMIC DNA]</scope>
    <source>
        <strain evidence="2 3">SCA4-21</strain>
    </source>
</reference>
<feature type="domain" description="Xylose isomerase-like TIM barrel" evidence="1">
    <location>
        <begin position="59"/>
        <end position="281"/>
    </location>
</feature>
<dbReference type="PANTHER" id="PTHR12110:SF41">
    <property type="entry name" value="INOSOSE DEHYDRATASE"/>
    <property type="match status" value="1"/>
</dbReference>
<organism evidence="2 3">
    <name type="scientific">Streptomyces luomodiensis</name>
    <dbReference type="NCBI Taxonomy" id="3026192"/>
    <lineage>
        <taxon>Bacteria</taxon>
        <taxon>Bacillati</taxon>
        <taxon>Actinomycetota</taxon>
        <taxon>Actinomycetes</taxon>
        <taxon>Kitasatosporales</taxon>
        <taxon>Streptomycetaceae</taxon>
        <taxon>Streptomyces</taxon>
    </lineage>
</organism>
<evidence type="ECO:0000313" key="3">
    <source>
        <dbReference type="Proteomes" id="UP001305606"/>
    </source>
</evidence>
<accession>A0ABY9UXR0</accession>